<keyword evidence="1" id="KW-1133">Transmembrane helix</keyword>
<evidence type="ECO:0000313" key="3">
    <source>
        <dbReference type="Proteomes" id="UP000541033"/>
    </source>
</evidence>
<reference evidence="2 3" key="1">
    <citation type="submission" date="2020-02" db="EMBL/GenBank/DDBJ databases">
        <title>Sequencing the genomes of 1000 actinobacteria strains.</title>
        <authorList>
            <person name="Klenk H.-P."/>
        </authorList>
    </citation>
    <scope>NUCLEOTIDE SEQUENCE [LARGE SCALE GENOMIC DNA]</scope>
    <source>
        <strain evidence="2 3">DSM 27960</strain>
    </source>
</reference>
<keyword evidence="1" id="KW-0812">Transmembrane</keyword>
<comment type="caution">
    <text evidence="2">The sequence shown here is derived from an EMBL/GenBank/DDBJ whole genome shotgun (WGS) entry which is preliminary data.</text>
</comment>
<name>A0A7X5R3A5_9MICO</name>
<feature type="transmembrane region" description="Helical" evidence="1">
    <location>
        <begin position="12"/>
        <end position="31"/>
    </location>
</feature>
<dbReference type="Proteomes" id="UP000541033">
    <property type="component" value="Unassembled WGS sequence"/>
</dbReference>
<keyword evidence="1" id="KW-0472">Membrane</keyword>
<organism evidence="2 3">
    <name type="scientific">Lysinibacter cavernae</name>
    <dbReference type="NCBI Taxonomy" id="1640652"/>
    <lineage>
        <taxon>Bacteria</taxon>
        <taxon>Bacillati</taxon>
        <taxon>Actinomycetota</taxon>
        <taxon>Actinomycetes</taxon>
        <taxon>Micrococcales</taxon>
        <taxon>Microbacteriaceae</taxon>
        <taxon>Lysinibacter</taxon>
    </lineage>
</organism>
<evidence type="ECO:0000256" key="1">
    <source>
        <dbReference type="SAM" id="Phobius"/>
    </source>
</evidence>
<dbReference type="AlphaFoldDB" id="A0A7X5R3A5"/>
<accession>A0A7X5R3A5</accession>
<protein>
    <submittedName>
        <fullName evidence="2">Uncharacterized protein</fullName>
    </submittedName>
</protein>
<keyword evidence="3" id="KW-1185">Reference proteome</keyword>
<gene>
    <name evidence="2" type="ORF">FHX76_002749</name>
</gene>
<proteinExistence type="predicted"/>
<dbReference type="EMBL" id="JAAMOX010000002">
    <property type="protein sequence ID" value="NIH54853.1"/>
    <property type="molecule type" value="Genomic_DNA"/>
</dbReference>
<evidence type="ECO:0000313" key="2">
    <source>
        <dbReference type="EMBL" id="NIH54853.1"/>
    </source>
</evidence>
<sequence length="36" mass="3899">MSQGLLGPKCRVVGGLAPIIQTFVFIMWQVLSPIVV</sequence>